<evidence type="ECO:0000313" key="3">
    <source>
        <dbReference type="Proteomes" id="UP000515512"/>
    </source>
</evidence>
<keyword evidence="1" id="KW-0812">Transmembrane</keyword>
<protein>
    <submittedName>
        <fullName evidence="2">Uncharacterized protein</fullName>
    </submittedName>
</protein>
<dbReference type="RefSeq" id="WP_181580722.1">
    <property type="nucleotide sequence ID" value="NZ_CP059399.1"/>
</dbReference>
<evidence type="ECO:0000256" key="1">
    <source>
        <dbReference type="SAM" id="Phobius"/>
    </source>
</evidence>
<dbReference type="Proteomes" id="UP000515512">
    <property type="component" value="Chromosome"/>
</dbReference>
<accession>A0A7D6ZB80</accession>
<dbReference type="EMBL" id="CP059399">
    <property type="protein sequence ID" value="QLY29518.1"/>
    <property type="molecule type" value="Genomic_DNA"/>
</dbReference>
<reference evidence="2 3" key="1">
    <citation type="submission" date="2020-07" db="EMBL/GenBank/DDBJ databases">
        <authorList>
            <person name="Zhuang K."/>
            <person name="Ran Y."/>
        </authorList>
    </citation>
    <scope>NUCLEOTIDE SEQUENCE [LARGE SCALE GENOMIC DNA]</scope>
    <source>
        <strain evidence="2 3">WCH-YHL-001</strain>
    </source>
</reference>
<keyword evidence="3" id="KW-1185">Reference proteome</keyword>
<keyword evidence="1" id="KW-0472">Membrane</keyword>
<dbReference type="AlphaFoldDB" id="A0A7D6ZB80"/>
<keyword evidence="1" id="KW-1133">Transmembrane helix</keyword>
<proteinExistence type="predicted"/>
<sequence length="202" mass="20675">MVRLGNPRATVTAYAAAVGISALMIGGGAGLATYFRTHQGTPPPIIVVAEAPPAPPTTIVPTTRSATTTVKVVVPPEQIPPQLPDAAAYTGAPVTGRPDFVNVMANDYGWFGGDGASARCDEWHRATVIGSTAQTLFVVCGSYFKAYDLVSGTPLRTGVAGGGGRWSGAGAGLAIQLTESALTIVRDGGDPAVQAVVEWWTP</sequence>
<evidence type="ECO:0000313" key="2">
    <source>
        <dbReference type="EMBL" id="QLY29518.1"/>
    </source>
</evidence>
<organism evidence="2 3">
    <name type="scientific">Nocardia huaxiensis</name>
    <dbReference type="NCBI Taxonomy" id="2755382"/>
    <lineage>
        <taxon>Bacteria</taxon>
        <taxon>Bacillati</taxon>
        <taxon>Actinomycetota</taxon>
        <taxon>Actinomycetes</taxon>
        <taxon>Mycobacteriales</taxon>
        <taxon>Nocardiaceae</taxon>
        <taxon>Nocardia</taxon>
    </lineage>
</organism>
<gene>
    <name evidence="2" type="ORF">H0264_30345</name>
</gene>
<name>A0A7D6ZB80_9NOCA</name>
<dbReference type="KEGG" id="nhu:H0264_30345"/>
<feature type="transmembrane region" description="Helical" evidence="1">
    <location>
        <begin position="12"/>
        <end position="35"/>
    </location>
</feature>